<keyword evidence="1" id="KW-1133">Transmembrane helix</keyword>
<feature type="chain" id="PRO_5043801626" evidence="2">
    <location>
        <begin position="19"/>
        <end position="68"/>
    </location>
</feature>
<gene>
    <name evidence="3" type="ORF">Q4490_02150</name>
</gene>
<comment type="caution">
    <text evidence="3">The sequence shown here is derived from an EMBL/GenBank/DDBJ whole genome shotgun (WGS) entry which is preliminary data.</text>
</comment>
<feature type="signal peptide" evidence="2">
    <location>
        <begin position="1"/>
        <end position="18"/>
    </location>
</feature>
<dbReference type="RefSeq" id="WP_075178900.1">
    <property type="nucleotide sequence ID" value="NZ_CAXHZV010000001.1"/>
</dbReference>
<keyword evidence="1" id="KW-0472">Membrane</keyword>
<keyword evidence="1" id="KW-0812">Transmembrane</keyword>
<accession>A0AAW7XHL7</accession>
<evidence type="ECO:0000256" key="1">
    <source>
        <dbReference type="SAM" id="Phobius"/>
    </source>
</evidence>
<name>A0AAW7XHL7_9GAMM</name>
<dbReference type="GeneID" id="89456301"/>
<evidence type="ECO:0000256" key="2">
    <source>
        <dbReference type="SAM" id="SignalP"/>
    </source>
</evidence>
<reference evidence="3" key="1">
    <citation type="submission" date="2023-07" db="EMBL/GenBank/DDBJ databases">
        <title>Genome content predicts the carbon catabolic preferences of heterotrophic bacteria.</title>
        <authorList>
            <person name="Gralka M."/>
        </authorList>
    </citation>
    <scope>NUCLEOTIDE SEQUENCE</scope>
    <source>
        <strain evidence="3">I2M16</strain>
    </source>
</reference>
<sequence length="68" mass="7458">MRYLLLTIAALLAPFANAHPGHDHGHWLSEPIHLLTLAAIAAVLVATGWAIRQGARKIRARSTIKQEK</sequence>
<evidence type="ECO:0000313" key="4">
    <source>
        <dbReference type="Proteomes" id="UP001169862"/>
    </source>
</evidence>
<organism evidence="3 4">
    <name type="scientific">Neptunomonas phycophila</name>
    <dbReference type="NCBI Taxonomy" id="1572645"/>
    <lineage>
        <taxon>Bacteria</taxon>
        <taxon>Pseudomonadati</taxon>
        <taxon>Pseudomonadota</taxon>
        <taxon>Gammaproteobacteria</taxon>
        <taxon>Oceanospirillales</taxon>
        <taxon>Oceanospirillaceae</taxon>
        <taxon>Neptunomonas</taxon>
    </lineage>
</organism>
<feature type="transmembrane region" description="Helical" evidence="1">
    <location>
        <begin position="34"/>
        <end position="51"/>
    </location>
</feature>
<evidence type="ECO:0000313" key="3">
    <source>
        <dbReference type="EMBL" id="MDO6452355.1"/>
    </source>
</evidence>
<protein>
    <submittedName>
        <fullName evidence="3">Uncharacterized protein</fullName>
    </submittedName>
</protein>
<keyword evidence="2" id="KW-0732">Signal</keyword>
<dbReference type="AlphaFoldDB" id="A0AAW7XHL7"/>
<proteinExistence type="predicted"/>
<dbReference type="EMBL" id="JAUOPG010000001">
    <property type="protein sequence ID" value="MDO6452355.1"/>
    <property type="molecule type" value="Genomic_DNA"/>
</dbReference>
<dbReference type="Proteomes" id="UP001169862">
    <property type="component" value="Unassembled WGS sequence"/>
</dbReference>